<evidence type="ECO:0000256" key="2">
    <source>
        <dbReference type="ARBA" id="ARBA00002901"/>
    </source>
</evidence>
<comment type="function">
    <text evidence="2 11">Catalyzes the insertion of molybdate into adenylated molybdopterin with the concomitant release of AMP.</text>
</comment>
<dbReference type="AlphaFoldDB" id="A0A5K7X449"/>
<dbReference type="KEGG" id="lpav:PLANPX_0199"/>
<keyword evidence="9 11" id="KW-0501">Molybdenum cofactor biosynthesis</keyword>
<dbReference type="SUPFAM" id="SSF63867">
    <property type="entry name" value="MoeA C-terminal domain-like"/>
    <property type="match status" value="1"/>
</dbReference>
<evidence type="ECO:0000256" key="11">
    <source>
        <dbReference type="RuleBase" id="RU365090"/>
    </source>
</evidence>
<dbReference type="InterPro" id="IPR005110">
    <property type="entry name" value="MoeA_linker/N"/>
</dbReference>
<dbReference type="SUPFAM" id="SSF53218">
    <property type="entry name" value="Molybdenum cofactor biosynthesis proteins"/>
    <property type="match status" value="1"/>
</dbReference>
<dbReference type="EC" id="2.10.1.1" evidence="11"/>
<dbReference type="Gene3D" id="2.170.190.11">
    <property type="entry name" value="Molybdopterin biosynthesis moea protein, domain 3"/>
    <property type="match status" value="1"/>
</dbReference>
<evidence type="ECO:0000256" key="8">
    <source>
        <dbReference type="ARBA" id="ARBA00022842"/>
    </source>
</evidence>
<dbReference type="GO" id="GO:0046872">
    <property type="term" value="F:metal ion binding"/>
    <property type="evidence" value="ECO:0007669"/>
    <property type="project" value="UniProtKB-UniRule"/>
</dbReference>
<evidence type="ECO:0000256" key="7">
    <source>
        <dbReference type="ARBA" id="ARBA00022723"/>
    </source>
</evidence>
<gene>
    <name evidence="13" type="ORF">PLANPX_0199</name>
</gene>
<dbReference type="NCBIfam" id="TIGR00177">
    <property type="entry name" value="molyb_syn"/>
    <property type="match status" value="1"/>
</dbReference>
<dbReference type="PANTHER" id="PTHR10192:SF5">
    <property type="entry name" value="GEPHYRIN"/>
    <property type="match status" value="1"/>
</dbReference>
<dbReference type="NCBIfam" id="NF045515">
    <property type="entry name" value="Glp_gephyrin"/>
    <property type="match status" value="1"/>
</dbReference>
<dbReference type="UniPathway" id="UPA00344"/>
<keyword evidence="7 11" id="KW-0479">Metal-binding</keyword>
<evidence type="ECO:0000256" key="4">
    <source>
        <dbReference type="ARBA" id="ARBA00010763"/>
    </source>
</evidence>
<dbReference type="CDD" id="cd00887">
    <property type="entry name" value="MoeA"/>
    <property type="match status" value="1"/>
</dbReference>
<dbReference type="PROSITE" id="PS01079">
    <property type="entry name" value="MOCF_BIOSYNTHESIS_2"/>
    <property type="match status" value="1"/>
</dbReference>
<dbReference type="EMBL" id="AP021861">
    <property type="protein sequence ID" value="BBO30587.1"/>
    <property type="molecule type" value="Genomic_DNA"/>
</dbReference>
<evidence type="ECO:0000313" key="14">
    <source>
        <dbReference type="Proteomes" id="UP000326837"/>
    </source>
</evidence>
<dbReference type="GO" id="GO:0005829">
    <property type="term" value="C:cytosol"/>
    <property type="evidence" value="ECO:0007669"/>
    <property type="project" value="TreeGrafter"/>
</dbReference>
<proteinExistence type="inferred from homology"/>
<dbReference type="InterPro" id="IPR005111">
    <property type="entry name" value="MoeA_C_domain_IV"/>
</dbReference>
<comment type="cofactor">
    <cofactor evidence="1 11">
        <name>Mg(2+)</name>
        <dbReference type="ChEBI" id="CHEBI:18420"/>
    </cofactor>
</comment>
<dbReference type="PANTHER" id="PTHR10192">
    <property type="entry name" value="MOLYBDOPTERIN BIOSYNTHESIS PROTEIN"/>
    <property type="match status" value="1"/>
</dbReference>
<dbReference type="Pfam" id="PF03453">
    <property type="entry name" value="MoeA_N"/>
    <property type="match status" value="1"/>
</dbReference>
<sequence>MISVDEALDHIRRCVTSLPSVRTPLAELLYLRLAESVASGVDSPPFDKSMVDGYAIDVSDASATLREIELVTAGHVPSKAVSHGHTIRVMTGAPVPAGASAVVKWEDCELTGDDVIRNPAAGIKPGSCILRRGSSFHAGQVVLEAGKRLGPLDIALLAEIGQAEVMVTPRPRVAVLPTGDELVAAHEPLGPGQIRNSNGPMLLAAVAAAGATAVDLGVGCDDPDDLRTRINQGLASDVLLVSGGVSAGVKDLVPGILAELGVEEQFHQVRIKPGKPLYFGVRHAEGRRTLVFGLPGNPVSTFVSYQLFVLPALRALAGAPFEPAATQRAVLAMPFEHRGKRPTYHPCKVNAPTEGGVLHLEPLNWRGSADLATLTRATHLAAFPAGDYQLVHGDAVDAIPL</sequence>
<accession>A0A5K7X449</accession>
<keyword evidence="8 11" id="KW-0460">Magnesium</keyword>
<evidence type="ECO:0000256" key="3">
    <source>
        <dbReference type="ARBA" id="ARBA00005046"/>
    </source>
</evidence>
<dbReference type="Gene3D" id="3.40.980.10">
    <property type="entry name" value="MoaB/Mog-like domain"/>
    <property type="match status" value="1"/>
</dbReference>
<keyword evidence="5 11" id="KW-0500">Molybdenum</keyword>
<dbReference type="Proteomes" id="UP000326837">
    <property type="component" value="Chromosome"/>
</dbReference>
<evidence type="ECO:0000256" key="9">
    <source>
        <dbReference type="ARBA" id="ARBA00023150"/>
    </source>
</evidence>
<dbReference type="Gene3D" id="2.40.340.10">
    <property type="entry name" value="MoeA, C-terminal, domain IV"/>
    <property type="match status" value="1"/>
</dbReference>
<evidence type="ECO:0000259" key="12">
    <source>
        <dbReference type="SMART" id="SM00852"/>
    </source>
</evidence>
<dbReference type="SUPFAM" id="SSF63882">
    <property type="entry name" value="MoeA N-terminal region -like"/>
    <property type="match status" value="1"/>
</dbReference>
<keyword evidence="14" id="KW-1185">Reference proteome</keyword>
<dbReference type="RefSeq" id="WP_152096911.1">
    <property type="nucleotide sequence ID" value="NZ_AP021861.1"/>
</dbReference>
<protein>
    <recommendedName>
        <fullName evidence="11">Molybdopterin molybdenumtransferase</fullName>
        <ecNumber evidence="11">2.10.1.1</ecNumber>
    </recommendedName>
</protein>
<dbReference type="SMART" id="SM00852">
    <property type="entry name" value="MoCF_biosynth"/>
    <property type="match status" value="1"/>
</dbReference>
<dbReference type="InterPro" id="IPR001453">
    <property type="entry name" value="MoaB/Mog_dom"/>
</dbReference>
<dbReference type="GO" id="GO:0006777">
    <property type="term" value="P:Mo-molybdopterin cofactor biosynthetic process"/>
    <property type="evidence" value="ECO:0007669"/>
    <property type="project" value="UniProtKB-UniRule"/>
</dbReference>
<dbReference type="Pfam" id="PF03454">
    <property type="entry name" value="MoeA_C"/>
    <property type="match status" value="1"/>
</dbReference>
<dbReference type="GO" id="GO:0061599">
    <property type="term" value="F:molybdopterin molybdotransferase activity"/>
    <property type="evidence" value="ECO:0007669"/>
    <property type="project" value="UniProtKB-UniRule"/>
</dbReference>
<comment type="similarity">
    <text evidence="4 11">Belongs to the MoeA family.</text>
</comment>
<dbReference type="Pfam" id="PF00994">
    <property type="entry name" value="MoCF_biosynth"/>
    <property type="match status" value="1"/>
</dbReference>
<evidence type="ECO:0000256" key="10">
    <source>
        <dbReference type="ARBA" id="ARBA00047317"/>
    </source>
</evidence>
<reference evidence="14" key="1">
    <citation type="submission" date="2019-10" db="EMBL/GenBank/DDBJ databases">
        <title>Lacipirellula parvula gen. nov., sp. nov., representing a lineage of planctomycetes widespread in freshwater anoxic habitats, and description of the family Lacipirellulaceae.</title>
        <authorList>
            <person name="Dedysh S.N."/>
            <person name="Kulichevskaya I.S."/>
            <person name="Beletsky A.V."/>
            <person name="Rakitin A.L."/>
            <person name="Mardanov A.V."/>
            <person name="Ivanova A.A."/>
            <person name="Saltykova V.X."/>
            <person name="Rijpstra W.I.C."/>
            <person name="Sinninghe Damste J.S."/>
            <person name="Ravin N.V."/>
        </authorList>
    </citation>
    <scope>NUCLEOTIDE SEQUENCE [LARGE SCALE GENOMIC DNA]</scope>
    <source>
        <strain evidence="14">PX69</strain>
    </source>
</reference>
<dbReference type="InterPro" id="IPR036135">
    <property type="entry name" value="MoeA_linker/N_sf"/>
</dbReference>
<evidence type="ECO:0000256" key="6">
    <source>
        <dbReference type="ARBA" id="ARBA00022679"/>
    </source>
</evidence>
<dbReference type="InterPro" id="IPR036425">
    <property type="entry name" value="MoaB/Mog-like_dom_sf"/>
</dbReference>
<dbReference type="InterPro" id="IPR008284">
    <property type="entry name" value="MoCF_biosynth_CS"/>
</dbReference>
<dbReference type="Gene3D" id="3.90.105.10">
    <property type="entry name" value="Molybdopterin biosynthesis moea protein, domain 2"/>
    <property type="match status" value="1"/>
</dbReference>
<comment type="catalytic activity">
    <reaction evidence="10">
        <text>adenylyl-molybdopterin + molybdate = Mo-molybdopterin + AMP + H(+)</text>
        <dbReference type="Rhea" id="RHEA:35047"/>
        <dbReference type="ChEBI" id="CHEBI:15378"/>
        <dbReference type="ChEBI" id="CHEBI:36264"/>
        <dbReference type="ChEBI" id="CHEBI:62727"/>
        <dbReference type="ChEBI" id="CHEBI:71302"/>
        <dbReference type="ChEBI" id="CHEBI:456215"/>
        <dbReference type="EC" id="2.10.1.1"/>
    </reaction>
</comment>
<organism evidence="13 14">
    <name type="scientific">Lacipirellula parvula</name>
    <dbReference type="NCBI Taxonomy" id="2650471"/>
    <lineage>
        <taxon>Bacteria</taxon>
        <taxon>Pseudomonadati</taxon>
        <taxon>Planctomycetota</taxon>
        <taxon>Planctomycetia</taxon>
        <taxon>Pirellulales</taxon>
        <taxon>Lacipirellulaceae</taxon>
        <taxon>Lacipirellula</taxon>
    </lineage>
</organism>
<evidence type="ECO:0000313" key="13">
    <source>
        <dbReference type="EMBL" id="BBO30587.1"/>
    </source>
</evidence>
<comment type="pathway">
    <text evidence="3 11">Cofactor biosynthesis; molybdopterin biosynthesis.</text>
</comment>
<feature type="domain" description="MoaB/Mog" evidence="12">
    <location>
        <begin position="174"/>
        <end position="315"/>
    </location>
</feature>
<dbReference type="InterPro" id="IPR038987">
    <property type="entry name" value="MoeA-like"/>
</dbReference>
<name>A0A5K7X449_9BACT</name>
<evidence type="ECO:0000256" key="5">
    <source>
        <dbReference type="ARBA" id="ARBA00022505"/>
    </source>
</evidence>
<evidence type="ECO:0000256" key="1">
    <source>
        <dbReference type="ARBA" id="ARBA00001946"/>
    </source>
</evidence>
<keyword evidence="6 11" id="KW-0808">Transferase</keyword>
<dbReference type="InterPro" id="IPR036688">
    <property type="entry name" value="MoeA_C_domain_IV_sf"/>
</dbReference>
<dbReference type="FunFam" id="3.40.980.10:FF:000004">
    <property type="entry name" value="Molybdopterin molybdenumtransferase"/>
    <property type="match status" value="1"/>
</dbReference>